<dbReference type="KEGG" id="apai:APAC_1989"/>
<reference evidence="1 2" key="3">
    <citation type="submission" date="2019-09" db="EMBL/GenBank/DDBJ databases">
        <title>Taxonomic note: a critical rebuttal of the proposed division of the genus Arcobacter into six genera, emended descriptions of Arcobacter anaerophilus and the genus Arcobacter, and an assessment of genus-level boundaries for Epsilonproteobacteria using in silico genomic comparator tools.</title>
        <authorList>
            <person name="On S.L.W."/>
            <person name="Miller W.G."/>
            <person name="Biggs P."/>
            <person name="Cornelius A."/>
            <person name="Vandamme P."/>
        </authorList>
    </citation>
    <scope>NUCLEOTIDE SEQUENCE [LARGE SCALE GENOMIC DNA]</scope>
    <source>
        <strain evidence="1 2">LMG 26638</strain>
    </source>
</reference>
<dbReference type="Proteomes" id="UP000322726">
    <property type="component" value="Chromosome"/>
</dbReference>
<protein>
    <submittedName>
        <fullName evidence="1">Uncharacterized protein</fullName>
    </submittedName>
</protein>
<organism evidence="1 2">
    <name type="scientific">Malaciobacter pacificus</name>
    <dbReference type="NCBI Taxonomy" id="1080223"/>
    <lineage>
        <taxon>Bacteria</taxon>
        <taxon>Pseudomonadati</taxon>
        <taxon>Campylobacterota</taxon>
        <taxon>Epsilonproteobacteria</taxon>
        <taxon>Campylobacterales</taxon>
        <taxon>Arcobacteraceae</taxon>
        <taxon>Malaciobacter</taxon>
    </lineage>
</organism>
<evidence type="ECO:0000313" key="2">
    <source>
        <dbReference type="Proteomes" id="UP000322726"/>
    </source>
</evidence>
<dbReference type="AlphaFoldDB" id="A0A5C2H7X4"/>
<dbReference type="GO" id="GO:0003677">
    <property type="term" value="F:DNA binding"/>
    <property type="evidence" value="ECO:0007669"/>
    <property type="project" value="InterPro"/>
</dbReference>
<dbReference type="EMBL" id="CP035928">
    <property type="protein sequence ID" value="QEP35061.1"/>
    <property type="molecule type" value="Genomic_DNA"/>
</dbReference>
<reference evidence="2" key="2">
    <citation type="submission" date="2019-09" db="EMBL/GenBank/DDBJ databases">
        <title>Complete genome sequencing of four Arcobacter species reveals a diverse suite of mobile elements.</title>
        <authorList>
            <person name="On S.L.W."/>
            <person name="Miller W.G."/>
            <person name="Biggs P."/>
            <person name="Cornelius A."/>
            <person name="Vandamme P."/>
        </authorList>
    </citation>
    <scope>NUCLEOTIDE SEQUENCE [LARGE SCALE GENOMIC DNA]</scope>
    <source>
        <strain evidence="2">LMG 26638</strain>
    </source>
</reference>
<dbReference type="InterPro" id="IPR010982">
    <property type="entry name" value="Lambda_DNA-bd_dom_sf"/>
</dbReference>
<sequence length="74" mass="8655">MDKETFKSKLKEAGFNKRTFSEYLGVKYQSVNSWGNNGRGIPYWVESWLHLYIENKKCKQIKNVLKDSGVCNYG</sequence>
<dbReference type="SUPFAM" id="SSF47413">
    <property type="entry name" value="lambda repressor-like DNA-binding domains"/>
    <property type="match status" value="1"/>
</dbReference>
<keyword evidence="2" id="KW-1185">Reference proteome</keyword>
<evidence type="ECO:0000313" key="1">
    <source>
        <dbReference type="EMBL" id="QEP35061.1"/>
    </source>
</evidence>
<dbReference type="RefSeq" id="WP_130233962.1">
    <property type="nucleotide sequence ID" value="NZ_BMEF01000042.1"/>
</dbReference>
<name>A0A5C2H7X4_9BACT</name>
<proteinExistence type="predicted"/>
<dbReference type="OrthoDB" id="5325244at2"/>
<gene>
    <name evidence="1" type="ORF">APAC_1989</name>
</gene>
<accession>A0A5C2H7X4</accession>
<reference evidence="1 2" key="1">
    <citation type="submission" date="2019-09" db="EMBL/GenBank/DDBJ databases">
        <title>Complete genome sequencing of four Arcobacter species reveals a diverse suite of mobile elements.</title>
        <authorList>
            <person name="Miller W.G."/>
            <person name="Yee E."/>
            <person name="Bono J.L."/>
        </authorList>
    </citation>
    <scope>NUCLEOTIDE SEQUENCE [LARGE SCALE GENOMIC DNA]</scope>
    <source>
        <strain evidence="1 2">LMG 26638</strain>
    </source>
</reference>